<dbReference type="Pfam" id="PF00651">
    <property type="entry name" value="BTB"/>
    <property type="match status" value="1"/>
</dbReference>
<dbReference type="InterPro" id="IPR000210">
    <property type="entry name" value="BTB/POZ_dom"/>
</dbReference>
<proteinExistence type="predicted"/>
<reference evidence="4" key="1">
    <citation type="submission" date="2014-10" db="EMBL/GenBank/DDBJ databases">
        <authorList>
            <person name="King R."/>
        </authorList>
    </citation>
    <scope>NUCLEOTIDE SEQUENCE [LARGE SCALE GENOMIC DNA]</scope>
    <source>
        <strain evidence="4">A3/5</strain>
    </source>
</reference>
<dbReference type="EMBL" id="LN649230">
    <property type="protein sequence ID" value="CEI60120.1"/>
    <property type="molecule type" value="Genomic_DNA"/>
</dbReference>
<evidence type="ECO:0000256" key="1">
    <source>
        <dbReference type="SAM" id="MobiDB-lite"/>
    </source>
</evidence>
<feature type="domain" description="BTB" evidence="2">
    <location>
        <begin position="93"/>
        <end position="175"/>
    </location>
</feature>
<dbReference type="STRING" id="56646.A0A2L2TIQ8"/>
<feature type="compositionally biased region" description="Acidic residues" evidence="1">
    <location>
        <begin position="49"/>
        <end position="59"/>
    </location>
</feature>
<accession>A0A2L2TIQ8</accession>
<dbReference type="AlphaFoldDB" id="A0A2L2TIQ8"/>
<evidence type="ECO:0000313" key="4">
    <source>
        <dbReference type="Proteomes" id="UP000245910"/>
    </source>
</evidence>
<dbReference type="Proteomes" id="UP000245910">
    <property type="component" value="Chromosome II"/>
</dbReference>
<evidence type="ECO:0000313" key="3">
    <source>
        <dbReference type="EMBL" id="CEI60120.1"/>
    </source>
</evidence>
<sequence length="352" mass="40735">MKKSRLEPDPDADALLTLKFPNLQQVRPVKEQDVLENVKAEPTPWEIFEGIEEEEEEEKEEAKGENPTDIDEVVSLQPYDENGNPNEIEFGVSTKQLYMASPVFDRMLKGNFQESKPDDEGLLEIRAQDWNARALLILLDIIHGHHRQVPRELDLDTVAHIALLVDYYDCLEIVEVFLDHWLVGIPQWWLYEWPMFSDYLARPFGEDEVLMLFIAWVFRRQKAFKNLTDCAIKTTSNPPETPLPIPSQVLVEIDQQRTDILDELFSQLYNLQEDILVRRYGCTLDCSKRLLGHLMMQMWHNGLPMSKPEYPFEGFRVSSVVNAIHTIKSSISGSGKHSLDTWLSLKNLCIKP</sequence>
<name>A0A2L2TIQ8_9HYPO</name>
<organism evidence="3 4">
    <name type="scientific">Fusarium venenatum</name>
    <dbReference type="NCBI Taxonomy" id="56646"/>
    <lineage>
        <taxon>Eukaryota</taxon>
        <taxon>Fungi</taxon>
        <taxon>Dikarya</taxon>
        <taxon>Ascomycota</taxon>
        <taxon>Pezizomycotina</taxon>
        <taxon>Sordariomycetes</taxon>
        <taxon>Hypocreomycetidae</taxon>
        <taxon>Hypocreales</taxon>
        <taxon>Nectriaceae</taxon>
        <taxon>Fusarium</taxon>
    </lineage>
</organism>
<feature type="region of interest" description="Disordered" evidence="1">
    <location>
        <begin position="41"/>
        <end position="71"/>
    </location>
</feature>
<dbReference type="InterPro" id="IPR011333">
    <property type="entry name" value="SKP1/BTB/POZ_sf"/>
</dbReference>
<dbReference type="SUPFAM" id="SSF54695">
    <property type="entry name" value="POZ domain"/>
    <property type="match status" value="1"/>
</dbReference>
<protein>
    <recommendedName>
        <fullName evidence="2">BTB domain-containing protein</fullName>
    </recommendedName>
</protein>
<dbReference type="Gene3D" id="3.30.710.10">
    <property type="entry name" value="Potassium Channel Kv1.1, Chain A"/>
    <property type="match status" value="1"/>
</dbReference>
<keyword evidence="4" id="KW-1185">Reference proteome</keyword>
<evidence type="ECO:0000259" key="2">
    <source>
        <dbReference type="Pfam" id="PF00651"/>
    </source>
</evidence>